<dbReference type="Gene3D" id="3.30.63.10">
    <property type="entry name" value="Guanylate Kinase phosphate binding domain"/>
    <property type="match status" value="1"/>
</dbReference>
<dbReference type="AlphaFoldDB" id="M2Y251"/>
<gene>
    <name evidence="12" type="ORF">Gasu_26710</name>
</gene>
<keyword evidence="8" id="KW-0067">ATP-binding</keyword>
<reference evidence="13" key="1">
    <citation type="journal article" date="2013" name="Science">
        <title>Gene transfer from bacteria and archaea facilitated evolution of an extremophilic eukaryote.</title>
        <authorList>
            <person name="Schonknecht G."/>
            <person name="Chen W.H."/>
            <person name="Ternes C.M."/>
            <person name="Barbier G.G."/>
            <person name="Shrestha R.P."/>
            <person name="Stanke M."/>
            <person name="Brautigam A."/>
            <person name="Baker B.J."/>
            <person name="Banfield J.F."/>
            <person name="Garavito R.M."/>
            <person name="Carr K."/>
            <person name="Wilkerson C."/>
            <person name="Rensing S.A."/>
            <person name="Gagneul D."/>
            <person name="Dickenson N.E."/>
            <person name="Oesterhelt C."/>
            <person name="Lercher M.J."/>
            <person name="Weber A.P."/>
        </authorList>
    </citation>
    <scope>NUCLEOTIDE SEQUENCE [LARGE SCALE GENOMIC DNA]</scope>
    <source>
        <strain evidence="13">074W</strain>
    </source>
</reference>
<dbReference type="PANTHER" id="PTHR23117:SF13">
    <property type="entry name" value="GUANYLATE KINASE"/>
    <property type="match status" value="1"/>
</dbReference>
<keyword evidence="7 12" id="KW-0418">Kinase</keyword>
<evidence type="ECO:0000256" key="10">
    <source>
        <dbReference type="ARBA" id="ARBA00023136"/>
    </source>
</evidence>
<evidence type="ECO:0000259" key="11">
    <source>
        <dbReference type="PROSITE" id="PS50052"/>
    </source>
</evidence>
<evidence type="ECO:0000256" key="3">
    <source>
        <dbReference type="ARBA" id="ARBA00012961"/>
    </source>
</evidence>
<dbReference type="GO" id="GO:0005829">
    <property type="term" value="C:cytosol"/>
    <property type="evidence" value="ECO:0007669"/>
    <property type="project" value="TreeGrafter"/>
</dbReference>
<keyword evidence="10" id="KW-0472">Membrane</keyword>
<dbReference type="PROSITE" id="PS00856">
    <property type="entry name" value="GUANYLATE_KINASE_1"/>
    <property type="match status" value="1"/>
</dbReference>
<dbReference type="Proteomes" id="UP000030680">
    <property type="component" value="Unassembled WGS sequence"/>
</dbReference>
<name>M2Y251_GALSU</name>
<comment type="similarity">
    <text evidence="2">Belongs to the guanylate kinase family.</text>
</comment>
<dbReference type="GO" id="GO:0004385">
    <property type="term" value="F:GMP kinase activity"/>
    <property type="evidence" value="ECO:0007669"/>
    <property type="project" value="UniProtKB-EC"/>
</dbReference>
<dbReference type="NCBIfam" id="TIGR03263">
    <property type="entry name" value="guanyl_kin"/>
    <property type="match status" value="1"/>
</dbReference>
<dbReference type="SMART" id="SM00072">
    <property type="entry name" value="GuKc"/>
    <property type="match status" value="1"/>
</dbReference>
<dbReference type="InterPro" id="IPR008144">
    <property type="entry name" value="Guanylate_kin-like_dom"/>
</dbReference>
<dbReference type="GO" id="GO:0016020">
    <property type="term" value="C:membrane"/>
    <property type="evidence" value="ECO:0007669"/>
    <property type="project" value="UniProtKB-SubCell"/>
</dbReference>
<dbReference type="Gene3D" id="3.40.50.300">
    <property type="entry name" value="P-loop containing nucleotide triphosphate hydrolases"/>
    <property type="match status" value="1"/>
</dbReference>
<organism evidence="12 13">
    <name type="scientific">Galdieria sulphuraria</name>
    <name type="common">Red alga</name>
    <dbReference type="NCBI Taxonomy" id="130081"/>
    <lineage>
        <taxon>Eukaryota</taxon>
        <taxon>Rhodophyta</taxon>
        <taxon>Bangiophyceae</taxon>
        <taxon>Galdieriales</taxon>
        <taxon>Galdieriaceae</taxon>
        <taxon>Galdieria</taxon>
    </lineage>
</organism>
<dbReference type="SUPFAM" id="SSF52540">
    <property type="entry name" value="P-loop containing nucleoside triphosphate hydrolases"/>
    <property type="match status" value="1"/>
</dbReference>
<dbReference type="Pfam" id="PF24763">
    <property type="entry name" value="CGL160_C"/>
    <property type="match status" value="1"/>
</dbReference>
<evidence type="ECO:0000256" key="1">
    <source>
        <dbReference type="ARBA" id="ARBA00004141"/>
    </source>
</evidence>
<dbReference type="eggNOG" id="KOG0707">
    <property type="taxonomic scope" value="Eukaryota"/>
</dbReference>
<dbReference type="KEGG" id="gsl:Gasu_26710"/>
<dbReference type="Gramene" id="EME29884">
    <property type="protein sequence ID" value="EME29884"/>
    <property type="gene ID" value="Gasu_26710"/>
</dbReference>
<evidence type="ECO:0000313" key="13">
    <source>
        <dbReference type="Proteomes" id="UP000030680"/>
    </source>
</evidence>
<comment type="subcellular location">
    <subcellularLocation>
        <location evidence="1">Membrane</location>
        <topology evidence="1">Multi-pass membrane protein</topology>
    </subcellularLocation>
</comment>
<dbReference type="GO" id="GO:0005524">
    <property type="term" value="F:ATP binding"/>
    <property type="evidence" value="ECO:0007669"/>
    <property type="project" value="UniProtKB-KW"/>
</dbReference>
<keyword evidence="5" id="KW-0812">Transmembrane</keyword>
<dbReference type="InterPro" id="IPR027417">
    <property type="entry name" value="P-loop_NTPase"/>
</dbReference>
<dbReference type="EMBL" id="KB454504">
    <property type="protein sequence ID" value="EME29884.1"/>
    <property type="molecule type" value="Genomic_DNA"/>
</dbReference>
<dbReference type="RefSeq" id="XP_005706404.1">
    <property type="nucleotide sequence ID" value="XM_005706347.1"/>
</dbReference>
<dbReference type="PANTHER" id="PTHR23117">
    <property type="entry name" value="GUANYLATE KINASE-RELATED"/>
    <property type="match status" value="1"/>
</dbReference>
<dbReference type="PROSITE" id="PS50052">
    <property type="entry name" value="GUANYLATE_KINASE_2"/>
    <property type="match status" value="1"/>
</dbReference>
<keyword evidence="6" id="KW-0547">Nucleotide-binding</keyword>
<sequence>MLLLITWPTLPRVISKEFIHLFCFRKAINKCNYRRNIVTIWNCRGEMPQEGQVCRCPGKWKNQLLFGVIEKVDVGRPLEEQCVDVRYLKPRHGGLYEVDRCKKRAWFKLSEIKLVSAKRLPQDMYFVEEKSILGNVSLEVASITGDQHMTEYNRLKQNWLRKLVVFDVLGFSLISLVSFRLAMDFLLGSMFGFVYLRLLMDSVDSLGKDSFSFVRSTMNSARLLIPLAAICTQLILTRSSSMACMKNMSSFSIWNLMATMAGLSSYRLPVLFSASETLFSSLQGVSKNIQTSDKKYLSTESAEKPTSCIVLSGPSGVGKSTFIRKLLHDYPDVFGFSISHTTRLPREHEKDGISYYFISKERFLEDVANGKFIEYAQVHGNFYGTSFDSVKQVIDSKKICLLDLDIQGVEAVKKSMLRATFIWIAAPSMEDLESRLRNRKSENEESIQRRLCSAKEEILFALRSGIFDYTVMNDDIDRAYEDLKSLLRPYI</sequence>
<evidence type="ECO:0000313" key="12">
    <source>
        <dbReference type="EMBL" id="EME29884.1"/>
    </source>
</evidence>
<evidence type="ECO:0000256" key="8">
    <source>
        <dbReference type="ARBA" id="ARBA00022840"/>
    </source>
</evidence>
<dbReference type="InterPro" id="IPR008145">
    <property type="entry name" value="GK/Ca_channel_bsu"/>
</dbReference>
<accession>M2Y251</accession>
<keyword evidence="9" id="KW-1133">Transmembrane helix</keyword>
<protein>
    <recommendedName>
        <fullName evidence="3">guanylate kinase</fullName>
        <ecNumber evidence="3">2.7.4.8</ecNumber>
    </recommendedName>
</protein>
<dbReference type="InterPro" id="IPR017665">
    <property type="entry name" value="Guanylate_kinase"/>
</dbReference>
<evidence type="ECO:0000256" key="7">
    <source>
        <dbReference type="ARBA" id="ARBA00022777"/>
    </source>
</evidence>
<dbReference type="InterPro" id="IPR056309">
    <property type="entry name" value="CGL160/ATPI_dom"/>
</dbReference>
<dbReference type="HAMAP" id="MF_00328">
    <property type="entry name" value="Guanylate_kinase"/>
    <property type="match status" value="1"/>
</dbReference>
<dbReference type="OrthoDB" id="6334211at2759"/>
<dbReference type="EC" id="2.7.4.8" evidence="3"/>
<evidence type="ECO:0000256" key="2">
    <source>
        <dbReference type="ARBA" id="ARBA00005790"/>
    </source>
</evidence>
<dbReference type="FunFam" id="3.40.50.300:FF:000776">
    <property type="entry name" value="Guanylate kinase 2"/>
    <property type="match status" value="1"/>
</dbReference>
<keyword evidence="13" id="KW-1185">Reference proteome</keyword>
<evidence type="ECO:0000256" key="6">
    <source>
        <dbReference type="ARBA" id="ARBA00022741"/>
    </source>
</evidence>
<dbReference type="FunFam" id="3.30.63.10:FF:000002">
    <property type="entry name" value="Guanylate kinase 1"/>
    <property type="match status" value="1"/>
</dbReference>
<evidence type="ECO:0000256" key="5">
    <source>
        <dbReference type="ARBA" id="ARBA00022692"/>
    </source>
</evidence>
<evidence type="ECO:0000256" key="4">
    <source>
        <dbReference type="ARBA" id="ARBA00022679"/>
    </source>
</evidence>
<dbReference type="InterPro" id="IPR020590">
    <property type="entry name" value="Guanylate_kinase_CS"/>
</dbReference>
<evidence type="ECO:0000256" key="9">
    <source>
        <dbReference type="ARBA" id="ARBA00022989"/>
    </source>
</evidence>
<dbReference type="Pfam" id="PF00625">
    <property type="entry name" value="Guanylate_kin"/>
    <property type="match status" value="1"/>
</dbReference>
<dbReference type="GeneID" id="17088648"/>
<dbReference type="STRING" id="130081.M2Y251"/>
<proteinExistence type="inferred from homology"/>
<dbReference type="CDD" id="cd00071">
    <property type="entry name" value="GMPK"/>
    <property type="match status" value="1"/>
</dbReference>
<feature type="domain" description="Guanylate kinase-like" evidence="11">
    <location>
        <begin position="306"/>
        <end position="488"/>
    </location>
</feature>
<keyword evidence="4 12" id="KW-0808">Transferase</keyword>